<evidence type="ECO:0000313" key="10">
    <source>
        <dbReference type="Proteomes" id="UP001279410"/>
    </source>
</evidence>
<protein>
    <submittedName>
        <fullName evidence="9">Calpain-3-like protein</fullName>
    </submittedName>
</protein>
<keyword evidence="4" id="KW-0479">Metal-binding</keyword>
<keyword evidence="3" id="KW-0963">Cytoplasm</keyword>
<evidence type="ECO:0000256" key="7">
    <source>
        <dbReference type="ARBA" id="ARBA00023136"/>
    </source>
</evidence>
<evidence type="ECO:0000256" key="5">
    <source>
        <dbReference type="ARBA" id="ARBA00022737"/>
    </source>
</evidence>
<dbReference type="PANTHER" id="PTHR46735:SF3">
    <property type="entry name" value="CALPAIN SMALL SUBUNIT 1-RELATED"/>
    <property type="match status" value="1"/>
</dbReference>
<evidence type="ECO:0000256" key="4">
    <source>
        <dbReference type="ARBA" id="ARBA00022723"/>
    </source>
</evidence>
<dbReference type="Gene3D" id="1.10.238.10">
    <property type="entry name" value="EF-hand"/>
    <property type="match status" value="1"/>
</dbReference>
<sequence>MGVSFMLECIGLAVSAEHSLRDPLSRVCDGYSQGLGSITTGFRLNNQLYDIITMRYAYENMNIDFDSFISCLVRLEAMFSSKSGKEAQMQLLILPPQDGLWLSAGSPDRTNNLRGRRSPQSLRSNTTH</sequence>
<comment type="subcellular location">
    <subcellularLocation>
        <location evidence="2">Cytoplasm</location>
    </subcellularLocation>
    <subcellularLocation>
        <location evidence="1">Endomembrane system</location>
    </subcellularLocation>
</comment>
<evidence type="ECO:0000256" key="6">
    <source>
        <dbReference type="ARBA" id="ARBA00022837"/>
    </source>
</evidence>
<organism evidence="9 10">
    <name type="scientific">Lates japonicus</name>
    <name type="common">Japanese lates</name>
    <dbReference type="NCBI Taxonomy" id="270547"/>
    <lineage>
        <taxon>Eukaryota</taxon>
        <taxon>Metazoa</taxon>
        <taxon>Chordata</taxon>
        <taxon>Craniata</taxon>
        <taxon>Vertebrata</taxon>
        <taxon>Euteleostomi</taxon>
        <taxon>Actinopterygii</taxon>
        <taxon>Neopterygii</taxon>
        <taxon>Teleostei</taxon>
        <taxon>Neoteleostei</taxon>
        <taxon>Acanthomorphata</taxon>
        <taxon>Carangaria</taxon>
        <taxon>Carangaria incertae sedis</taxon>
        <taxon>Centropomidae</taxon>
        <taxon>Lates</taxon>
    </lineage>
</organism>
<reference evidence="9" key="1">
    <citation type="submission" date="2022-08" db="EMBL/GenBank/DDBJ databases">
        <title>Genome sequencing of akame (Lates japonicus).</title>
        <authorList>
            <person name="Hashiguchi Y."/>
            <person name="Takahashi H."/>
        </authorList>
    </citation>
    <scope>NUCLEOTIDE SEQUENCE</scope>
    <source>
        <strain evidence="9">Kochi</strain>
    </source>
</reference>
<keyword evidence="6" id="KW-0106">Calcium</keyword>
<evidence type="ECO:0000313" key="9">
    <source>
        <dbReference type="EMBL" id="GLD47673.1"/>
    </source>
</evidence>
<dbReference type="PANTHER" id="PTHR46735">
    <property type="entry name" value="CALPAIN, SMALL SUBUNIT 1 A-RELATED"/>
    <property type="match status" value="1"/>
</dbReference>
<dbReference type="InterPro" id="IPR011992">
    <property type="entry name" value="EF-hand-dom_pair"/>
</dbReference>
<dbReference type="GO" id="GO:0110158">
    <property type="term" value="C:calpain complex"/>
    <property type="evidence" value="ECO:0007669"/>
    <property type="project" value="TreeGrafter"/>
</dbReference>
<feature type="region of interest" description="Disordered" evidence="8">
    <location>
        <begin position="105"/>
        <end position="128"/>
    </location>
</feature>
<dbReference type="GO" id="GO:0012505">
    <property type="term" value="C:endomembrane system"/>
    <property type="evidence" value="ECO:0007669"/>
    <property type="project" value="UniProtKB-SubCell"/>
</dbReference>
<accession>A0AAD3QX76</accession>
<evidence type="ECO:0000256" key="2">
    <source>
        <dbReference type="ARBA" id="ARBA00004496"/>
    </source>
</evidence>
<dbReference type="EMBL" id="BRZM01000004">
    <property type="protein sequence ID" value="GLD47673.1"/>
    <property type="molecule type" value="Genomic_DNA"/>
</dbReference>
<evidence type="ECO:0000256" key="1">
    <source>
        <dbReference type="ARBA" id="ARBA00004308"/>
    </source>
</evidence>
<gene>
    <name evidence="9" type="ORF">AKAME5_000179000</name>
</gene>
<dbReference type="SUPFAM" id="SSF47473">
    <property type="entry name" value="EF-hand"/>
    <property type="match status" value="1"/>
</dbReference>
<evidence type="ECO:0000256" key="3">
    <source>
        <dbReference type="ARBA" id="ARBA00022490"/>
    </source>
</evidence>
<feature type="compositionally biased region" description="Polar residues" evidence="8">
    <location>
        <begin position="108"/>
        <end position="128"/>
    </location>
</feature>
<proteinExistence type="predicted"/>
<keyword evidence="7" id="KW-0472">Membrane</keyword>
<keyword evidence="5" id="KW-0677">Repeat</keyword>
<dbReference type="Proteomes" id="UP001279410">
    <property type="component" value="Unassembled WGS sequence"/>
</dbReference>
<dbReference type="AlphaFoldDB" id="A0AAD3QX76"/>
<name>A0AAD3QX76_LATJO</name>
<dbReference type="GO" id="GO:0046872">
    <property type="term" value="F:metal ion binding"/>
    <property type="evidence" value="ECO:0007669"/>
    <property type="project" value="UniProtKB-KW"/>
</dbReference>
<keyword evidence="10" id="KW-1185">Reference proteome</keyword>
<comment type="caution">
    <text evidence="9">The sequence shown here is derived from an EMBL/GenBank/DDBJ whole genome shotgun (WGS) entry which is preliminary data.</text>
</comment>
<evidence type="ECO:0000256" key="8">
    <source>
        <dbReference type="SAM" id="MobiDB-lite"/>
    </source>
</evidence>